<evidence type="ECO:0000256" key="7">
    <source>
        <dbReference type="HAMAP-Rule" id="MF_00675"/>
    </source>
</evidence>
<dbReference type="PANTHER" id="PTHR30068:SF4">
    <property type="entry name" value="URONATE ISOMERASE"/>
    <property type="match status" value="1"/>
</dbReference>
<comment type="pathway">
    <text evidence="2 7">Carbohydrate metabolism; pentose and glucuronate interconversion.</text>
</comment>
<proteinExistence type="inferred from homology"/>
<dbReference type="Pfam" id="PF02614">
    <property type="entry name" value="UxaC"/>
    <property type="match status" value="1"/>
</dbReference>
<dbReference type="AlphaFoldDB" id="U2YAM5"/>
<evidence type="ECO:0000256" key="2">
    <source>
        <dbReference type="ARBA" id="ARBA00004892"/>
    </source>
</evidence>
<dbReference type="NCBIfam" id="NF002794">
    <property type="entry name" value="PRK02925.1"/>
    <property type="match status" value="1"/>
</dbReference>
<dbReference type="GO" id="GO:0042840">
    <property type="term" value="P:D-glucuronate catabolic process"/>
    <property type="evidence" value="ECO:0007669"/>
    <property type="project" value="TreeGrafter"/>
</dbReference>
<organism evidence="8 9">
    <name type="scientific">Geobacillus kaustophilus GBlys</name>
    <dbReference type="NCBI Taxonomy" id="1337888"/>
    <lineage>
        <taxon>Bacteria</taxon>
        <taxon>Bacillati</taxon>
        <taxon>Bacillota</taxon>
        <taxon>Bacilli</taxon>
        <taxon>Bacillales</taxon>
        <taxon>Anoxybacillaceae</taxon>
        <taxon>Geobacillus</taxon>
        <taxon>Geobacillus thermoleovorans group</taxon>
    </lineage>
</organism>
<evidence type="ECO:0000256" key="3">
    <source>
        <dbReference type="ARBA" id="ARBA00008397"/>
    </source>
</evidence>
<dbReference type="UniPathway" id="UPA00246"/>
<evidence type="ECO:0000256" key="5">
    <source>
        <dbReference type="ARBA" id="ARBA00020555"/>
    </source>
</evidence>
<protein>
    <recommendedName>
        <fullName evidence="5 7">Uronate isomerase</fullName>
        <ecNumber evidence="4 7">5.3.1.12</ecNumber>
    </recommendedName>
    <alternativeName>
        <fullName evidence="7">Glucuronate isomerase</fullName>
    </alternativeName>
    <alternativeName>
        <fullName evidence="7">Uronic isomerase</fullName>
    </alternativeName>
</protein>
<dbReference type="PANTHER" id="PTHR30068">
    <property type="entry name" value="URONATE ISOMERASE"/>
    <property type="match status" value="1"/>
</dbReference>
<reference evidence="9" key="1">
    <citation type="journal article" date="2013" name="Genome">
        <title>Draft Genome Sequence of Geobacillus kaustophilus GBlys, a Lysogenic Strain with Bacteriophage phiOH2.</title>
        <authorList>
            <person name="Doi K."/>
            <person name="Mori K."/>
            <person name="Martono H."/>
            <person name="Nagayoshi Y."/>
            <person name="Fujino Y."/>
            <person name="Tashiro K."/>
            <person name="Kuhara S."/>
            <person name="Ohshima T."/>
        </authorList>
    </citation>
    <scope>NUCLEOTIDE SEQUENCE [LARGE SCALE GENOMIC DNA]</scope>
    <source>
        <strain evidence="9">GBlys</strain>
    </source>
</reference>
<keyword evidence="6 7" id="KW-0413">Isomerase</keyword>
<evidence type="ECO:0000256" key="4">
    <source>
        <dbReference type="ARBA" id="ARBA00012546"/>
    </source>
</evidence>
<dbReference type="InterPro" id="IPR003766">
    <property type="entry name" value="Uronate_isomerase"/>
</dbReference>
<evidence type="ECO:0000313" key="9">
    <source>
        <dbReference type="Proteomes" id="UP000016424"/>
    </source>
</evidence>
<comment type="caution">
    <text evidence="8">The sequence shown here is derived from an EMBL/GenBank/DDBJ whole genome shotgun (WGS) entry which is preliminary data.</text>
</comment>
<evidence type="ECO:0000256" key="1">
    <source>
        <dbReference type="ARBA" id="ARBA00001165"/>
    </source>
</evidence>
<evidence type="ECO:0000313" key="8">
    <source>
        <dbReference type="EMBL" id="GAD13913.1"/>
    </source>
</evidence>
<dbReference type="Gene3D" id="1.10.2020.10">
    <property type="entry name" value="uronate isomerase, domain 2, chain A"/>
    <property type="match status" value="1"/>
</dbReference>
<dbReference type="EMBL" id="BASG01000020">
    <property type="protein sequence ID" value="GAD13913.1"/>
    <property type="molecule type" value="Genomic_DNA"/>
</dbReference>
<sequence length="512" mass="59711">MRTKQLHLTANNRMFLACERSIRPLFLLMIERGAEHIGTGRRNGFLAAFIHDHFLLQNKHAEVLYHDYAKRLPIIDYHCHLSAKEIAEDRRFHDMTELWLEGDHYKWRAMRALGVEEKYITGSTSPEEKFQAWAKTVPYCIGNPLYHWTHLELKRYFQVDALLSERTWKDIWTHCNELLQQEGYSARSFILQSNVEWIGTTDDPLDDLMDHRKIAQDPSFSVKVVPSFRPDAVFEINRSSFFDYVSKLGEAAGLAIDSYGHLLQALENRVYYFHDSGCRIADHGLESMPYAECTLDEASAIFQKRKEGFALSQEENEKYQTFTLCFLARLYHSLGWVMQLHIGSIRNTNQKRFQQLGPNTGYDSINDFFLARPLNAFLNRLEYEGQLPKTILYTLNPAYNYIVASTIGNFPAEGIKGNVQFGAAWWFNDHRDGIIRHLRDLANVGLFSTFVGMLTDSRSFLSYVRHEYFRRILCNEIGTWIEKGEVPQDYEFLGKIVQDICYFNAKQYFDLV</sequence>
<dbReference type="GO" id="GO:0019698">
    <property type="term" value="P:D-galacturonate catabolic process"/>
    <property type="evidence" value="ECO:0007669"/>
    <property type="project" value="TreeGrafter"/>
</dbReference>
<comment type="catalytic activity">
    <reaction evidence="1 7">
        <text>D-glucuronate = D-fructuronate</text>
        <dbReference type="Rhea" id="RHEA:13049"/>
        <dbReference type="ChEBI" id="CHEBI:58720"/>
        <dbReference type="ChEBI" id="CHEBI:59863"/>
        <dbReference type="EC" id="5.3.1.12"/>
    </reaction>
</comment>
<dbReference type="SUPFAM" id="SSF51556">
    <property type="entry name" value="Metallo-dependent hydrolases"/>
    <property type="match status" value="1"/>
</dbReference>
<comment type="similarity">
    <text evidence="3 7">Belongs to the metallo-dependent hydrolases superfamily. Uronate isomerase family.</text>
</comment>
<dbReference type="Proteomes" id="UP000016424">
    <property type="component" value="Unassembled WGS sequence"/>
</dbReference>
<dbReference type="Gene3D" id="3.20.20.140">
    <property type="entry name" value="Metal-dependent hydrolases"/>
    <property type="match status" value="1"/>
</dbReference>
<dbReference type="HAMAP" id="MF_00675">
    <property type="entry name" value="UxaC"/>
    <property type="match status" value="1"/>
</dbReference>
<evidence type="ECO:0000256" key="6">
    <source>
        <dbReference type="ARBA" id="ARBA00023235"/>
    </source>
</evidence>
<name>U2YAM5_GEOKU</name>
<accession>U2YAM5</accession>
<dbReference type="GO" id="GO:0008880">
    <property type="term" value="F:glucuronate isomerase activity"/>
    <property type="evidence" value="ECO:0007669"/>
    <property type="project" value="UniProtKB-UniRule"/>
</dbReference>
<gene>
    <name evidence="7" type="primary">uxaC</name>
    <name evidence="8" type="ORF">GBL_2130</name>
</gene>
<comment type="catalytic activity">
    <reaction evidence="7">
        <text>aldehydo-D-galacturonate = keto-D-tagaturonate</text>
        <dbReference type="Rhea" id="RHEA:27702"/>
        <dbReference type="ChEBI" id="CHEBI:12952"/>
        <dbReference type="ChEBI" id="CHEBI:17886"/>
    </reaction>
</comment>
<dbReference type="InterPro" id="IPR032466">
    <property type="entry name" value="Metal_Hydrolase"/>
</dbReference>
<dbReference type="EC" id="5.3.1.12" evidence="4 7"/>